<gene>
    <name evidence="1" type="ORF">HNR45_000041</name>
</gene>
<dbReference type="Proteomes" id="UP000591941">
    <property type="component" value="Unassembled WGS sequence"/>
</dbReference>
<dbReference type="GeneID" id="93485327"/>
<sequence length="190" mass="21637">MKLFKNVGVEDLKAILTEGILPISKTGNDNWEEGLRGNNSTEVVYLHRPTGKKNTFTQYGIALVEVEIDDAKENQMSEIDGNIGKYTEFIADEVKPENITAVYIPEILKDRVSEDVKDVADRITWVKMTAEMMPPSHKLGDGDFDTIPVDDETLDLFARTTGVHTDDMDYFTGERENRVVFHLYDVRYEI</sequence>
<proteinExistence type="predicted"/>
<evidence type="ECO:0000313" key="2">
    <source>
        <dbReference type="Proteomes" id="UP000591941"/>
    </source>
</evidence>
<accession>A0A841R1P1</accession>
<reference evidence="1 2" key="1">
    <citation type="submission" date="2020-08" db="EMBL/GenBank/DDBJ databases">
        <title>Genomic Encyclopedia of Type Strains, Phase IV (KMG-IV): sequencing the most valuable type-strain genomes for metagenomic binning, comparative biology and taxonomic classification.</title>
        <authorList>
            <person name="Goeker M."/>
        </authorList>
    </citation>
    <scope>NUCLEOTIDE SEQUENCE [LARGE SCALE GENOMIC DNA]</scope>
    <source>
        <strain evidence="1 2">DSM 21255</strain>
    </source>
</reference>
<dbReference type="AlphaFoldDB" id="A0A841R1P1"/>
<dbReference type="EMBL" id="JACHHI010000001">
    <property type="protein sequence ID" value="MBB6477019.1"/>
    <property type="molecule type" value="Genomic_DNA"/>
</dbReference>
<protein>
    <submittedName>
        <fullName evidence="1">Uncharacterized protein</fullName>
    </submittedName>
</protein>
<evidence type="ECO:0000313" key="1">
    <source>
        <dbReference type="EMBL" id="MBB6477019.1"/>
    </source>
</evidence>
<keyword evidence="2" id="KW-1185">Reference proteome</keyword>
<organism evidence="1 2">
    <name type="scientific">Negativicoccus succinicivorans</name>
    <dbReference type="NCBI Taxonomy" id="620903"/>
    <lineage>
        <taxon>Bacteria</taxon>
        <taxon>Bacillati</taxon>
        <taxon>Bacillota</taxon>
        <taxon>Negativicutes</taxon>
        <taxon>Veillonellales</taxon>
        <taxon>Veillonellaceae</taxon>
        <taxon>Negativicoccus</taxon>
    </lineage>
</organism>
<name>A0A841R1P1_9FIRM</name>
<dbReference type="OrthoDB" id="9816482at2"/>
<dbReference type="RefSeq" id="WP_159822139.1">
    <property type="nucleotide sequence ID" value="NZ_CABWNB010000001.1"/>
</dbReference>
<comment type="caution">
    <text evidence="1">The sequence shown here is derived from an EMBL/GenBank/DDBJ whole genome shotgun (WGS) entry which is preliminary data.</text>
</comment>